<dbReference type="Pfam" id="PF00355">
    <property type="entry name" value="Rieske"/>
    <property type="match status" value="1"/>
</dbReference>
<dbReference type="InterPro" id="IPR001663">
    <property type="entry name" value="Rng_hydr_dOase-A"/>
</dbReference>
<dbReference type="EMBL" id="CP026927">
    <property type="protein sequence ID" value="AVH45358.1"/>
    <property type="molecule type" value="Genomic_DNA"/>
</dbReference>
<keyword evidence="8" id="KW-0614">Plasmid</keyword>
<dbReference type="CDD" id="cd03469">
    <property type="entry name" value="Rieske_RO_Alpha_N"/>
    <property type="match status" value="1"/>
</dbReference>
<protein>
    <submittedName>
        <fullName evidence="8">Rieske (2Fe-2S) protein</fullName>
    </submittedName>
</protein>
<dbReference type="PANTHER" id="PTHR43756">
    <property type="entry name" value="CHOLINE MONOOXYGENASE, CHLOROPLASTIC"/>
    <property type="match status" value="1"/>
</dbReference>
<dbReference type="PRINTS" id="PR00090">
    <property type="entry name" value="RNGDIOXGNASE"/>
</dbReference>
<feature type="domain" description="Rieske" evidence="7">
    <location>
        <begin position="43"/>
        <end position="149"/>
    </location>
</feature>
<dbReference type="Proteomes" id="UP000237717">
    <property type="component" value="Plasmid pAt1D1609a"/>
</dbReference>
<evidence type="ECO:0000256" key="6">
    <source>
        <dbReference type="ARBA" id="ARBA00023014"/>
    </source>
</evidence>
<gene>
    <name evidence="8" type="ORF">At1D1609_53250</name>
</gene>
<dbReference type="PANTHER" id="PTHR43756:SF5">
    <property type="entry name" value="CHOLINE MONOOXYGENASE, CHLOROPLASTIC"/>
    <property type="match status" value="1"/>
</dbReference>
<dbReference type="InterPro" id="IPR015879">
    <property type="entry name" value="Ring_hydroxy_dOase_asu_C_dom"/>
</dbReference>
<keyword evidence="2" id="KW-0001">2Fe-2S</keyword>
<keyword evidence="5" id="KW-0408">Iron</keyword>
<dbReference type="CDD" id="cd08884">
    <property type="entry name" value="RHO_alpha_C_GbcA-like"/>
    <property type="match status" value="1"/>
</dbReference>
<evidence type="ECO:0000256" key="2">
    <source>
        <dbReference type="ARBA" id="ARBA00022714"/>
    </source>
</evidence>
<dbReference type="AlphaFoldDB" id="A0A2L2LMA4"/>
<name>A0A2L2LMA4_AGRTU</name>
<dbReference type="Gene3D" id="2.102.10.10">
    <property type="entry name" value="Rieske [2Fe-2S] iron-sulphur domain"/>
    <property type="match status" value="1"/>
</dbReference>
<comment type="cofactor">
    <cofactor evidence="1">
        <name>Fe cation</name>
        <dbReference type="ChEBI" id="CHEBI:24875"/>
    </cofactor>
</comment>
<organism evidence="8 9">
    <name type="scientific">Agrobacterium tumefaciens</name>
    <dbReference type="NCBI Taxonomy" id="358"/>
    <lineage>
        <taxon>Bacteria</taxon>
        <taxon>Pseudomonadati</taxon>
        <taxon>Pseudomonadota</taxon>
        <taxon>Alphaproteobacteria</taxon>
        <taxon>Hyphomicrobiales</taxon>
        <taxon>Rhizobiaceae</taxon>
        <taxon>Rhizobium/Agrobacterium group</taxon>
        <taxon>Agrobacterium</taxon>
        <taxon>Agrobacterium tumefaciens complex</taxon>
    </lineage>
</organism>
<geneLocation type="plasmid" evidence="9">
    <name>pat1d1609a</name>
</geneLocation>
<evidence type="ECO:0000256" key="3">
    <source>
        <dbReference type="ARBA" id="ARBA00022723"/>
    </source>
</evidence>
<evidence type="ECO:0000256" key="5">
    <source>
        <dbReference type="ARBA" id="ARBA00023004"/>
    </source>
</evidence>
<dbReference type="InterPro" id="IPR036922">
    <property type="entry name" value="Rieske_2Fe-2S_sf"/>
</dbReference>
<proteinExistence type="predicted"/>
<sequence>MISSSDMARMLDKRQPGFALEREFYTDPDMFRLDMEHIWYREWLFAGHECELPKTGSYITMQVGDYPIMIVRDEKGQIRAMHNTCRHRGSKICKEHKGTSAKLVCPYHQWTYGLDGKLLFARQMGDGFDKTGYDLATVACEVVEGTIFVCLAENPTDFGRVRDQLVQYLVPHHLKDAKVAFETTIIEKGNWKLVWENNRECYHCAANHPELCKTFPEAPSSIGLADGVIDDEVKDLWSRCENAGIAAEFKVDPTGQFRTTRVPLLNDATSYTMDGFPAVTRPISDTRSVDNIGALLFYHYPSSWNHYLADHLVTFRVIPISATETAVTTKWLVHKDAVEGVDYDIERLTHVWVETNDQDRQVVEDNAAGILSPAYKPGPYSAVHEGGVLQFVEWYASFIRPRLDGGARSPLLSVA</sequence>
<keyword evidence="6" id="KW-0411">Iron-sulfur</keyword>
<dbReference type="SUPFAM" id="SSF55961">
    <property type="entry name" value="Bet v1-like"/>
    <property type="match status" value="1"/>
</dbReference>
<dbReference type="GO" id="GO:0051537">
    <property type="term" value="F:2 iron, 2 sulfur cluster binding"/>
    <property type="evidence" value="ECO:0007669"/>
    <property type="project" value="UniProtKB-KW"/>
</dbReference>
<dbReference type="GO" id="GO:0016491">
    <property type="term" value="F:oxidoreductase activity"/>
    <property type="evidence" value="ECO:0007669"/>
    <property type="project" value="UniProtKB-KW"/>
</dbReference>
<dbReference type="Pfam" id="PF00848">
    <property type="entry name" value="Ring_hydroxyl_A"/>
    <property type="match status" value="1"/>
</dbReference>
<keyword evidence="4" id="KW-0560">Oxidoreductase</keyword>
<dbReference type="SUPFAM" id="SSF50022">
    <property type="entry name" value="ISP domain"/>
    <property type="match status" value="1"/>
</dbReference>
<dbReference type="GO" id="GO:0005506">
    <property type="term" value="F:iron ion binding"/>
    <property type="evidence" value="ECO:0007669"/>
    <property type="project" value="InterPro"/>
</dbReference>
<reference evidence="8 9" key="1">
    <citation type="submission" date="2018-02" db="EMBL/GenBank/DDBJ databases">
        <title>Complete genome sequence of Agrobacterium tumefaciens 1D1609.</title>
        <authorList>
            <person name="Cho S.-T."/>
            <person name="Haryono M."/>
            <person name="Chang H.-H."/>
            <person name="Santos M.N."/>
            <person name="Lai E.-M."/>
            <person name="Kuo C.-H."/>
        </authorList>
    </citation>
    <scope>NUCLEOTIDE SEQUENCE [LARGE SCALE GENOMIC DNA]</scope>
    <source>
        <strain evidence="8 9">1D1609</strain>
        <plasmid evidence="9">Plasmid pat1d1609a</plasmid>
    </source>
</reference>
<dbReference type="RefSeq" id="WP_104680386.1">
    <property type="nucleotide sequence ID" value="NZ_CP026927.1"/>
</dbReference>
<dbReference type="Gene3D" id="3.90.380.10">
    <property type="entry name" value="Naphthalene 1,2-dioxygenase Alpha Subunit, Chain A, domain 1"/>
    <property type="match status" value="1"/>
</dbReference>
<evidence type="ECO:0000256" key="4">
    <source>
        <dbReference type="ARBA" id="ARBA00023002"/>
    </source>
</evidence>
<dbReference type="PROSITE" id="PS51296">
    <property type="entry name" value="RIESKE"/>
    <property type="match status" value="1"/>
</dbReference>
<dbReference type="InterPro" id="IPR017941">
    <property type="entry name" value="Rieske_2Fe-2S"/>
</dbReference>
<keyword evidence="3" id="KW-0479">Metal-binding</keyword>
<evidence type="ECO:0000313" key="8">
    <source>
        <dbReference type="EMBL" id="AVH45358.1"/>
    </source>
</evidence>
<evidence type="ECO:0000259" key="7">
    <source>
        <dbReference type="PROSITE" id="PS51296"/>
    </source>
</evidence>
<accession>A0A2L2LMA4</accession>
<evidence type="ECO:0000313" key="9">
    <source>
        <dbReference type="Proteomes" id="UP000237717"/>
    </source>
</evidence>
<evidence type="ECO:0000256" key="1">
    <source>
        <dbReference type="ARBA" id="ARBA00001962"/>
    </source>
</evidence>